<organism evidence="1 2">
    <name type="scientific">Necator americanus</name>
    <name type="common">Human hookworm</name>
    <dbReference type="NCBI Taxonomy" id="51031"/>
    <lineage>
        <taxon>Eukaryota</taxon>
        <taxon>Metazoa</taxon>
        <taxon>Ecdysozoa</taxon>
        <taxon>Nematoda</taxon>
        <taxon>Chromadorea</taxon>
        <taxon>Rhabditida</taxon>
        <taxon>Rhabditina</taxon>
        <taxon>Rhabditomorpha</taxon>
        <taxon>Strongyloidea</taxon>
        <taxon>Ancylostomatidae</taxon>
        <taxon>Bunostominae</taxon>
        <taxon>Necator</taxon>
    </lineage>
</organism>
<name>A0ABR1DM35_NECAM</name>
<dbReference type="InterPro" id="IPR005137">
    <property type="entry name" value="BtpA"/>
</dbReference>
<protein>
    <submittedName>
        <fullName evidence="1">Uncharacterized protein</fullName>
    </submittedName>
</protein>
<dbReference type="EMBL" id="JAVFWL010000004">
    <property type="protein sequence ID" value="KAK6751223.1"/>
    <property type="molecule type" value="Genomic_DNA"/>
</dbReference>
<dbReference type="Proteomes" id="UP001303046">
    <property type="component" value="Unassembled WGS sequence"/>
</dbReference>
<evidence type="ECO:0000313" key="1">
    <source>
        <dbReference type="EMBL" id="KAK6751223.1"/>
    </source>
</evidence>
<proteinExistence type="predicted"/>
<sequence>MKKAVRVVKEYARPFIFGMVHVPALPGTPLNKMSMPEILQIVRKETEIYANAAVDGIIVENMHDIPYVKPPIGPEITSAMSLACRTVTETLGKKREQMLLGVQILAGANKEALAVAHCNG</sequence>
<dbReference type="Pfam" id="PF03437">
    <property type="entry name" value="BtpA"/>
    <property type="match status" value="1"/>
</dbReference>
<comment type="caution">
    <text evidence="1">The sequence shown here is derived from an EMBL/GenBank/DDBJ whole genome shotgun (WGS) entry which is preliminary data.</text>
</comment>
<accession>A0ABR1DM35</accession>
<dbReference type="PANTHER" id="PTHR21381:SF3">
    <property type="entry name" value="SGC REGION PROTEIN SGCQ-RELATED"/>
    <property type="match status" value="1"/>
</dbReference>
<evidence type="ECO:0000313" key="2">
    <source>
        <dbReference type="Proteomes" id="UP001303046"/>
    </source>
</evidence>
<reference evidence="1 2" key="1">
    <citation type="submission" date="2023-08" db="EMBL/GenBank/DDBJ databases">
        <title>A Necator americanus chromosomal reference genome.</title>
        <authorList>
            <person name="Ilik V."/>
            <person name="Petrzelkova K.J."/>
            <person name="Pardy F."/>
            <person name="Fuh T."/>
            <person name="Niatou-Singa F.S."/>
            <person name="Gouil Q."/>
            <person name="Baker L."/>
            <person name="Ritchie M.E."/>
            <person name="Jex A.R."/>
            <person name="Gazzola D."/>
            <person name="Li H."/>
            <person name="Toshio Fujiwara R."/>
            <person name="Zhan B."/>
            <person name="Aroian R.V."/>
            <person name="Pafco B."/>
            <person name="Schwarz E.M."/>
        </authorList>
    </citation>
    <scope>NUCLEOTIDE SEQUENCE [LARGE SCALE GENOMIC DNA]</scope>
    <source>
        <strain evidence="1 2">Aroian</strain>
        <tissue evidence="1">Whole animal</tissue>
    </source>
</reference>
<gene>
    <name evidence="1" type="primary">Necator_chrIV.g16211</name>
    <name evidence="1" type="ORF">RB195_002915</name>
</gene>
<dbReference type="PANTHER" id="PTHR21381">
    <property type="entry name" value="ZGC:162297"/>
    <property type="match status" value="1"/>
</dbReference>
<keyword evidence="2" id="KW-1185">Reference proteome</keyword>